<protein>
    <submittedName>
        <fullName evidence="2">Uncharacterized protein</fullName>
    </submittedName>
</protein>
<dbReference type="EMBL" id="JAIMBW010000001">
    <property type="protein sequence ID" value="MBY4891198.1"/>
    <property type="molecule type" value="Genomic_DNA"/>
</dbReference>
<name>A0A975TVH3_9RHOB</name>
<dbReference type="AlphaFoldDB" id="A0A975TVH3"/>
<accession>A0A975TVH3</accession>
<dbReference type="EMBL" id="CP078073">
    <property type="protein sequence ID" value="QXL88001.1"/>
    <property type="molecule type" value="Genomic_DNA"/>
</dbReference>
<evidence type="ECO:0000313" key="1">
    <source>
        <dbReference type="EMBL" id="MBY4891198.1"/>
    </source>
</evidence>
<dbReference type="RefSeq" id="WP_257891084.1">
    <property type="nucleotide sequence ID" value="NZ_JAIMBW010000001.1"/>
</dbReference>
<dbReference type="Proteomes" id="UP000693972">
    <property type="component" value="Unassembled WGS sequence"/>
</dbReference>
<evidence type="ECO:0000313" key="2">
    <source>
        <dbReference type="EMBL" id="QXL88001.1"/>
    </source>
</evidence>
<evidence type="ECO:0000313" key="3">
    <source>
        <dbReference type="Proteomes" id="UP000693972"/>
    </source>
</evidence>
<gene>
    <name evidence="1" type="ORF">KUL25_00290</name>
    <name evidence="2" type="ORF">KUL25_00295</name>
</gene>
<organism evidence="2">
    <name type="scientific">Gymnodinialimonas phycosphaerae</name>
    <dbReference type="NCBI Taxonomy" id="2841589"/>
    <lineage>
        <taxon>Bacteria</taxon>
        <taxon>Pseudomonadati</taxon>
        <taxon>Pseudomonadota</taxon>
        <taxon>Alphaproteobacteria</taxon>
        <taxon>Rhodobacterales</taxon>
        <taxon>Paracoccaceae</taxon>
        <taxon>Gymnodinialimonas</taxon>
    </lineage>
</organism>
<reference evidence="2 3" key="1">
    <citation type="submission" date="2021-07" db="EMBL/GenBank/DDBJ databases">
        <title>Karlodiniumbacter phycospheric gen. nov., sp. nov., a phycosphere bacterium isolated from karlodinium veneficum.</title>
        <authorList>
            <person name="Peng Y."/>
            <person name="Jiang L."/>
            <person name="Lee J."/>
        </authorList>
    </citation>
    <scope>NUCLEOTIDE SEQUENCE</scope>
    <source>
        <strain evidence="2 3">N5</strain>
    </source>
</reference>
<keyword evidence="3" id="KW-1185">Reference proteome</keyword>
<proteinExistence type="predicted"/>
<sequence>MHDTQGCAGGPEVVEIWSEDQLRDALARCAAQSLIVDLTRRGLAPFAAAHQVTAQIGETIEGLLSDLPPVLLPNAEGVAAEHIGSWIDFELFGDPARILADRVALRVTKHNPDRILILMPHTAEDLTRADCLLLARLAAMLPARISLGFSCGAYVLPDDLGVEVIATMPRTMAGAARFPPGSMSVQMQSKLALLGSGIPQGVAAPNGQIYLPPNVRFEGGDFKPDAVAPYAAQWGWSGLPFLIDSADAGTLARFAWRALAARDADLAIHLARLAVERPGDKAFATSALATILIIAQSFAELARIGGEDSNLNRAWGETLAGSAQGAASTFQAAADADDTSAMGLYLRNISALADFRVGKPEVALAKQLSIRAALEADPNPSRHLIFINNLNMGRLARAEGDSSRAAELIAAAFAARGEQVSEHDALYREVLLADVAETDDLAARHWAAAAEVFAAQTHPGAISMRAFRKLVSRPPRPFEMREIAVAEALRAHAPIAEGA</sequence>